<keyword evidence="2" id="KW-0472">Membrane</keyword>
<dbReference type="EMBL" id="UOEG01000138">
    <property type="protein sequence ID" value="VAV95720.1"/>
    <property type="molecule type" value="Genomic_DNA"/>
</dbReference>
<evidence type="ECO:0000256" key="2">
    <source>
        <dbReference type="SAM" id="Phobius"/>
    </source>
</evidence>
<accession>A0A3B0RQS9</accession>
<evidence type="ECO:0000256" key="1">
    <source>
        <dbReference type="SAM" id="MobiDB-lite"/>
    </source>
</evidence>
<dbReference type="AlphaFoldDB" id="A0A3B0RQS9"/>
<sequence>MISILFFGFLLGMRHAVEADHIAAVASLSSQSKSIREGVRMGAAWGLGHTITLFFFGSIVLFVANIMPEQVVRGIEFAVGIMLIILGCDVLRHVIRDRVHFHSHTHSQTGGAGKRHFHAHSHKGEKKQDHNAASHQHSHPSGFPLRALLVGLMHGMAGSAALILLTLQTLTSPWLGLVYIAVFGVGSIAGMALFSIVISVPLRAARHMTLVYNGLQTAIGVATIGLGLFVLVQNFGA</sequence>
<evidence type="ECO:0000313" key="3">
    <source>
        <dbReference type="EMBL" id="VAV95720.1"/>
    </source>
</evidence>
<feature type="transmembrane region" description="Helical" evidence="2">
    <location>
        <begin position="210"/>
        <end position="232"/>
    </location>
</feature>
<feature type="transmembrane region" description="Helical" evidence="2">
    <location>
        <begin position="75"/>
        <end position="95"/>
    </location>
</feature>
<proteinExistence type="predicted"/>
<dbReference type="PANTHER" id="PTHR33876">
    <property type="entry name" value="UNNAMED PRODUCT"/>
    <property type="match status" value="1"/>
</dbReference>
<dbReference type="PANTHER" id="PTHR33876:SF4">
    <property type="entry name" value="CHLOROPLAST PROTEIN FOR GROWTH AND FERTILITY 2"/>
    <property type="match status" value="1"/>
</dbReference>
<gene>
    <name evidence="3" type="ORF">MNBD_ALPHA07-2310</name>
</gene>
<dbReference type="InterPro" id="IPR052776">
    <property type="entry name" value="Chloro_ReproSupport/MetalTrans"/>
</dbReference>
<organism evidence="3">
    <name type="scientific">hydrothermal vent metagenome</name>
    <dbReference type="NCBI Taxonomy" id="652676"/>
    <lineage>
        <taxon>unclassified sequences</taxon>
        <taxon>metagenomes</taxon>
        <taxon>ecological metagenomes</taxon>
    </lineage>
</organism>
<feature type="compositionally biased region" description="Basic residues" evidence="1">
    <location>
        <begin position="113"/>
        <end position="125"/>
    </location>
</feature>
<keyword evidence="2" id="KW-1133">Transmembrane helix</keyword>
<feature type="transmembrane region" description="Helical" evidence="2">
    <location>
        <begin position="43"/>
        <end position="63"/>
    </location>
</feature>
<protein>
    <submittedName>
        <fullName evidence="3">Nickel transporter UreH</fullName>
    </submittedName>
</protein>
<reference evidence="3" key="1">
    <citation type="submission" date="2018-06" db="EMBL/GenBank/DDBJ databases">
        <authorList>
            <person name="Zhirakovskaya E."/>
        </authorList>
    </citation>
    <scope>NUCLEOTIDE SEQUENCE</scope>
</reference>
<feature type="transmembrane region" description="Helical" evidence="2">
    <location>
        <begin position="147"/>
        <end position="167"/>
    </location>
</feature>
<keyword evidence="2" id="KW-0812">Transmembrane</keyword>
<feature type="region of interest" description="Disordered" evidence="1">
    <location>
        <begin position="104"/>
        <end position="140"/>
    </location>
</feature>
<feature type="transmembrane region" description="Helical" evidence="2">
    <location>
        <begin position="174"/>
        <end position="198"/>
    </location>
</feature>
<name>A0A3B0RQS9_9ZZZZ</name>